<keyword evidence="1" id="KW-0472">Membrane</keyword>
<dbReference type="EMBL" id="JACHGH010000004">
    <property type="protein sequence ID" value="MBB6453040.1"/>
    <property type="molecule type" value="Genomic_DNA"/>
</dbReference>
<evidence type="ECO:0000313" key="4">
    <source>
        <dbReference type="Proteomes" id="UP000581688"/>
    </source>
</evidence>
<comment type="caution">
    <text evidence="3">The sequence shown here is derived from an EMBL/GenBank/DDBJ whole genome shotgun (WGS) entry which is preliminary data.</text>
</comment>
<keyword evidence="1" id="KW-0812">Transmembrane</keyword>
<feature type="transmembrane region" description="Helical" evidence="1">
    <location>
        <begin position="102"/>
        <end position="122"/>
    </location>
</feature>
<gene>
    <name evidence="3" type="ORF">HNQ94_001488</name>
</gene>
<name>A0A841Q3W5_9BACI</name>
<accession>A0A841Q3W5</accession>
<dbReference type="InterPro" id="IPR025007">
    <property type="entry name" value="DUF3899"/>
</dbReference>
<keyword evidence="1" id="KW-1133">Transmembrane helix</keyword>
<sequence>MEIFKNRWILLLTNILLALLFFFLLAPSNDFVHFINILFYISFFYLISGLILFVIKGKFFDAISHSFKKVFRSISKKRDYLDDPDSEPAPSDKINESFMKMLLFQGFILIFFVAVLLLIFYWK</sequence>
<dbReference type="AlphaFoldDB" id="A0A841Q3W5"/>
<feature type="transmembrane region" description="Helical" evidence="1">
    <location>
        <begin position="7"/>
        <end position="25"/>
    </location>
</feature>
<evidence type="ECO:0000313" key="3">
    <source>
        <dbReference type="EMBL" id="MBB6453040.1"/>
    </source>
</evidence>
<dbReference type="Pfam" id="PF13038">
    <property type="entry name" value="DUF3899"/>
    <property type="match status" value="1"/>
</dbReference>
<evidence type="ECO:0000259" key="2">
    <source>
        <dbReference type="Pfam" id="PF13038"/>
    </source>
</evidence>
<evidence type="ECO:0000256" key="1">
    <source>
        <dbReference type="SAM" id="Phobius"/>
    </source>
</evidence>
<organism evidence="3 4">
    <name type="scientific">Salirhabdus euzebyi</name>
    <dbReference type="NCBI Taxonomy" id="394506"/>
    <lineage>
        <taxon>Bacteria</taxon>
        <taxon>Bacillati</taxon>
        <taxon>Bacillota</taxon>
        <taxon>Bacilli</taxon>
        <taxon>Bacillales</taxon>
        <taxon>Bacillaceae</taxon>
        <taxon>Salirhabdus</taxon>
    </lineage>
</organism>
<feature type="transmembrane region" description="Helical" evidence="1">
    <location>
        <begin position="31"/>
        <end position="55"/>
    </location>
</feature>
<reference evidence="3 4" key="1">
    <citation type="submission" date="2020-08" db="EMBL/GenBank/DDBJ databases">
        <title>Genomic Encyclopedia of Type Strains, Phase IV (KMG-IV): sequencing the most valuable type-strain genomes for metagenomic binning, comparative biology and taxonomic classification.</title>
        <authorList>
            <person name="Goeker M."/>
        </authorList>
    </citation>
    <scope>NUCLEOTIDE SEQUENCE [LARGE SCALE GENOMIC DNA]</scope>
    <source>
        <strain evidence="3 4">DSM 19612</strain>
    </source>
</reference>
<keyword evidence="4" id="KW-1185">Reference proteome</keyword>
<proteinExistence type="predicted"/>
<protein>
    <submittedName>
        <fullName evidence="3">Putative integral membrane protein</fullName>
    </submittedName>
</protein>
<dbReference type="RefSeq" id="WP_174495837.1">
    <property type="nucleotide sequence ID" value="NZ_CADDWK010000004.1"/>
</dbReference>
<feature type="domain" description="DUF3899" evidence="2">
    <location>
        <begin position="35"/>
        <end position="117"/>
    </location>
</feature>
<dbReference type="Proteomes" id="UP000581688">
    <property type="component" value="Unassembled WGS sequence"/>
</dbReference>